<comment type="caution">
    <text evidence="1">The sequence shown here is derived from an EMBL/GenBank/DDBJ whole genome shotgun (WGS) entry which is preliminary data.</text>
</comment>
<dbReference type="RefSeq" id="WP_289843618.1">
    <property type="nucleotide sequence ID" value="NZ_CATKSH010000014.1"/>
</dbReference>
<evidence type="ECO:0000313" key="2">
    <source>
        <dbReference type="Proteomes" id="UP001176960"/>
    </source>
</evidence>
<reference evidence="1" key="1">
    <citation type="submission" date="2023-03" db="EMBL/GenBank/DDBJ databases">
        <authorList>
            <person name="Cleenwerck I."/>
        </authorList>
    </citation>
    <scope>NUCLEOTIDE SEQUENCE</scope>
    <source>
        <strain evidence="1">LMG 32879</strain>
    </source>
</reference>
<dbReference type="Pfam" id="PF11188">
    <property type="entry name" value="DUF2975"/>
    <property type="match status" value="1"/>
</dbReference>
<evidence type="ECO:0000313" key="1">
    <source>
        <dbReference type="EMBL" id="CAI9121402.1"/>
    </source>
</evidence>
<sequence>MMRRWKAYLKTTPEQEDEAAGMIASLLQIAAGLCWLSAAVEVAWFFRAGCPSWLQPSIFVHHVLLGTTQRLSGAETVVRVAGLVLSAAIYDRVARIAAHCGRGLVFTRVNVVALQAIGWLSIARQVVEALGLSLLDAAFGLPVPVHPEVSHNVGSLSTTVLPFVIAWIFQRGVKIQEELDDVV</sequence>
<proteinExistence type="predicted"/>
<gene>
    <name evidence="1" type="ORF">LMG32879_002249</name>
</gene>
<dbReference type="InterPro" id="IPR000169">
    <property type="entry name" value="Pept_cys_AS"/>
</dbReference>
<accession>A0AA35VBW4</accession>
<dbReference type="Proteomes" id="UP001176960">
    <property type="component" value="Unassembled WGS sequence"/>
</dbReference>
<keyword evidence="2" id="KW-1185">Reference proteome</keyword>
<dbReference type="EMBL" id="CATKSH010000014">
    <property type="protein sequence ID" value="CAI9121402.1"/>
    <property type="molecule type" value="Genomic_DNA"/>
</dbReference>
<dbReference type="InterPro" id="IPR021354">
    <property type="entry name" value="DUF2975"/>
</dbReference>
<dbReference type="PROSITE" id="PS00139">
    <property type="entry name" value="THIOL_PROTEASE_CYS"/>
    <property type="match status" value="1"/>
</dbReference>
<dbReference type="AlphaFoldDB" id="A0AA35VBW4"/>
<organism evidence="1 2">
    <name type="scientific">Brytella acorum</name>
    <dbReference type="NCBI Taxonomy" id="2959299"/>
    <lineage>
        <taxon>Bacteria</taxon>
        <taxon>Pseudomonadati</taxon>
        <taxon>Pseudomonadota</taxon>
        <taxon>Alphaproteobacteria</taxon>
        <taxon>Acetobacterales</taxon>
        <taxon>Acetobacteraceae</taxon>
        <taxon>Brytella</taxon>
    </lineage>
</organism>
<protein>
    <submittedName>
        <fullName evidence="1">DUF2975 domain-containing protein</fullName>
    </submittedName>
</protein>
<name>A0AA35VBW4_9PROT</name>